<dbReference type="RefSeq" id="WP_164674828.1">
    <property type="nucleotide sequence ID" value="NZ_CP030104.1"/>
</dbReference>
<reference evidence="1 2" key="1">
    <citation type="submission" date="2018-06" db="EMBL/GenBank/DDBJ databases">
        <title>Spongiibacterium sp. HME9304 Genome sequencing and assembly.</title>
        <authorList>
            <person name="Kang H."/>
            <person name="Kim H."/>
            <person name="Joh K."/>
        </authorList>
    </citation>
    <scope>NUCLEOTIDE SEQUENCE [LARGE SCALE GENOMIC DNA]</scope>
    <source>
        <strain evidence="1 2">HME9304</strain>
    </source>
</reference>
<protein>
    <submittedName>
        <fullName evidence="1">Uncharacterized protein</fullName>
    </submittedName>
</protein>
<sequence>MEKTENQEILESLGEKRSEIMKNLESIGIPSDLQPLYDTFKQGIKIV</sequence>
<accession>A0A2Z4LTB1</accession>
<name>A0A2Z4LTB1_9FLAO</name>
<dbReference type="EMBL" id="CP030104">
    <property type="protein sequence ID" value="AWX44962.1"/>
    <property type="molecule type" value="Genomic_DNA"/>
</dbReference>
<dbReference type="KEGG" id="spon:HME9304_01968"/>
<proteinExistence type="predicted"/>
<evidence type="ECO:0000313" key="1">
    <source>
        <dbReference type="EMBL" id="AWX44962.1"/>
    </source>
</evidence>
<evidence type="ECO:0000313" key="2">
    <source>
        <dbReference type="Proteomes" id="UP000248536"/>
    </source>
</evidence>
<gene>
    <name evidence="1" type="ORF">HME9304_01968</name>
</gene>
<dbReference type="Proteomes" id="UP000248536">
    <property type="component" value="Chromosome"/>
</dbReference>
<dbReference type="AlphaFoldDB" id="A0A2Z4LTB1"/>
<keyword evidence="2" id="KW-1185">Reference proteome</keyword>
<organism evidence="1 2">
    <name type="scientific">Flagellimonas maritima</name>
    <dbReference type="NCBI Taxonomy" id="1383885"/>
    <lineage>
        <taxon>Bacteria</taxon>
        <taxon>Pseudomonadati</taxon>
        <taxon>Bacteroidota</taxon>
        <taxon>Flavobacteriia</taxon>
        <taxon>Flavobacteriales</taxon>
        <taxon>Flavobacteriaceae</taxon>
        <taxon>Flagellimonas</taxon>
    </lineage>
</organism>